<evidence type="ECO:0000256" key="4">
    <source>
        <dbReference type="ARBA" id="ARBA00022737"/>
    </source>
</evidence>
<evidence type="ECO:0000313" key="7">
    <source>
        <dbReference type="Proteomes" id="UP000298061"/>
    </source>
</evidence>
<protein>
    <recommendedName>
        <fullName evidence="8">Enhancer of mRNA-decapping protein 4 WD40 repeat region domain-containing protein</fullName>
    </recommendedName>
</protein>
<evidence type="ECO:0000313" key="6">
    <source>
        <dbReference type="EMBL" id="TFY75795.1"/>
    </source>
</evidence>
<dbReference type="OrthoDB" id="21128at2759"/>
<proteinExistence type="predicted"/>
<sequence>MAVASQSNIYTIHIADAARIFGGDPIEQSDLRRICQPFSISSPLVAFEFDVAHSAIATMSEDSTLTFWNIRDKHAFWSQKIRGDDTPSSITCVEGGLVLGRKNGTEFQLLQSMSKNVLAIVKFVNEDADDPEMFGHANYDSRIQTLWVANNRRDSMIAFKLGFEAVLNPSGTEEVRPYFEQVVEFVGPKPTIHFVILTADADPTGEEAHAACVAAKVPIGDLALVAFSVHSTGVDQVLIRREWFDGALIGTGSKFPPALPPALESVALELKIQRQATQSSPSHKALHSVAAPVSSRLRTPPSEEAEADLTREEGRSADIRGRGKGKNVGWKDKDENGGREKEKLGKGTDSGSSESQLGTAMMKEIKKMEENLYSRIGRLVGKELDKQHQRLEEVRASEQAADFARQEKILKLISNELTKNTTRVVEMAVKTEVQTSVLPALENITKNEMKAALSGQIAKGLGDTMNKALPSEIERMLIRPDMSNHIARTFSSAITPIIERHVKDAITNTLIPAYSQQSSAMYQDLCREMHAEMLNIKKEVIAWQSEALRGQEDLIRDLEQSIRSLSDQVKYMNVKSVNPLGPRRSPVPPSGGPVPMVPFDPQQHLRQGNMVPGLPPSNTYGSFLSQHVQQVPPSQSGTHGAWFPSSMPAPQASHPVLPPPAPTHQSSPMQSEEPWDDIYLAVLGTQDPRQLRELLARSNPEVVMPLTGSSPLSQAVILTLVHRLAAAIGESAPVDESFKSSLWWLQRASAVLNTNDPLIAPYVARVLPNVQAMLNTTKQRIAILPPGAPQAMETARSIADIQDILSHKPT</sequence>
<reference evidence="6 7" key="1">
    <citation type="submission" date="2019-02" db="EMBL/GenBank/DDBJ databases">
        <title>Genome sequencing of the rare red list fungi Hericium alpestre (H. flagellum).</title>
        <authorList>
            <person name="Buettner E."/>
            <person name="Kellner H."/>
        </authorList>
    </citation>
    <scope>NUCLEOTIDE SEQUENCE [LARGE SCALE GENOMIC DNA]</scope>
    <source>
        <strain evidence="6 7">DSM 108284</strain>
    </source>
</reference>
<dbReference type="Gene3D" id="1.10.220.100">
    <property type="entry name" value="conserved c-terminal region of ge- 1"/>
    <property type="match status" value="1"/>
</dbReference>
<dbReference type="PANTHER" id="PTHR15598:SF5">
    <property type="entry name" value="ENHANCER OF MRNA-DECAPPING PROTEIN 4"/>
    <property type="match status" value="1"/>
</dbReference>
<feature type="region of interest" description="Disordered" evidence="5">
    <location>
        <begin position="630"/>
        <end position="672"/>
    </location>
</feature>
<keyword evidence="7" id="KW-1185">Reference proteome</keyword>
<dbReference type="Proteomes" id="UP000298061">
    <property type="component" value="Unassembled WGS sequence"/>
</dbReference>
<comment type="subcellular location">
    <subcellularLocation>
        <location evidence="1">Cytoplasm</location>
    </subcellularLocation>
</comment>
<comment type="caution">
    <text evidence="6">The sequence shown here is derived from an EMBL/GenBank/DDBJ whole genome shotgun (WGS) entry which is preliminary data.</text>
</comment>
<dbReference type="GO" id="GO:0031087">
    <property type="term" value="P:deadenylation-independent decapping of nuclear-transcribed mRNA"/>
    <property type="evidence" value="ECO:0007669"/>
    <property type="project" value="InterPro"/>
</dbReference>
<evidence type="ECO:0000256" key="1">
    <source>
        <dbReference type="ARBA" id="ARBA00004496"/>
    </source>
</evidence>
<gene>
    <name evidence="6" type="ORF">EWM64_g8217</name>
</gene>
<dbReference type="PANTHER" id="PTHR15598">
    <property type="entry name" value="ENHANCER OF MRNA-DECAPPING PROTEIN 4"/>
    <property type="match status" value="1"/>
</dbReference>
<keyword evidence="3" id="KW-0853">WD repeat</keyword>
<evidence type="ECO:0008006" key="8">
    <source>
        <dbReference type="Google" id="ProtNLM"/>
    </source>
</evidence>
<dbReference type="InterPro" id="IPR045152">
    <property type="entry name" value="EDC4-like"/>
</dbReference>
<dbReference type="EMBL" id="SFCI01001427">
    <property type="protein sequence ID" value="TFY75795.1"/>
    <property type="molecule type" value="Genomic_DNA"/>
</dbReference>
<evidence type="ECO:0000256" key="5">
    <source>
        <dbReference type="SAM" id="MobiDB-lite"/>
    </source>
</evidence>
<keyword evidence="4" id="KW-0677">Repeat</keyword>
<keyword evidence="2" id="KW-0963">Cytoplasm</keyword>
<dbReference type="InterPro" id="IPR044938">
    <property type="entry name" value="EDC4_C_sf"/>
</dbReference>
<dbReference type="AlphaFoldDB" id="A0A4Y9ZME4"/>
<accession>A0A4Y9ZME4</accession>
<name>A0A4Y9ZME4_9AGAM</name>
<dbReference type="GO" id="GO:0000932">
    <property type="term" value="C:P-body"/>
    <property type="evidence" value="ECO:0007669"/>
    <property type="project" value="TreeGrafter"/>
</dbReference>
<evidence type="ECO:0000256" key="3">
    <source>
        <dbReference type="ARBA" id="ARBA00022574"/>
    </source>
</evidence>
<feature type="region of interest" description="Disordered" evidence="5">
    <location>
        <begin position="274"/>
        <end position="356"/>
    </location>
</feature>
<feature type="compositionally biased region" description="Basic and acidic residues" evidence="5">
    <location>
        <begin position="308"/>
        <end position="321"/>
    </location>
</feature>
<dbReference type="STRING" id="135208.A0A4Y9ZME4"/>
<evidence type="ECO:0000256" key="2">
    <source>
        <dbReference type="ARBA" id="ARBA00022490"/>
    </source>
</evidence>
<organism evidence="6 7">
    <name type="scientific">Hericium alpestre</name>
    <dbReference type="NCBI Taxonomy" id="135208"/>
    <lineage>
        <taxon>Eukaryota</taxon>
        <taxon>Fungi</taxon>
        <taxon>Dikarya</taxon>
        <taxon>Basidiomycota</taxon>
        <taxon>Agaricomycotina</taxon>
        <taxon>Agaricomycetes</taxon>
        <taxon>Russulales</taxon>
        <taxon>Hericiaceae</taxon>
        <taxon>Hericium</taxon>
    </lineage>
</organism>
<feature type="compositionally biased region" description="Basic and acidic residues" evidence="5">
    <location>
        <begin position="329"/>
        <end position="346"/>
    </location>
</feature>